<dbReference type="SUPFAM" id="SSF50965">
    <property type="entry name" value="Galactose oxidase, central domain"/>
    <property type="match status" value="1"/>
</dbReference>
<gene>
    <name evidence="1" type="ORF">LCGC14_1438100</name>
</gene>
<reference evidence="1" key="1">
    <citation type="journal article" date="2015" name="Nature">
        <title>Complex archaea that bridge the gap between prokaryotes and eukaryotes.</title>
        <authorList>
            <person name="Spang A."/>
            <person name="Saw J.H."/>
            <person name="Jorgensen S.L."/>
            <person name="Zaremba-Niedzwiedzka K."/>
            <person name="Martijn J."/>
            <person name="Lind A.E."/>
            <person name="van Eijk R."/>
            <person name="Schleper C."/>
            <person name="Guy L."/>
            <person name="Ettema T.J."/>
        </authorList>
    </citation>
    <scope>NUCLEOTIDE SEQUENCE</scope>
</reference>
<name>A0A0F9JLI2_9ZZZZ</name>
<sequence length="424" mass="45509">MAWKNEAALPFTITANLHFSPILTEAGDSVVYLMDEGTNFYKYNLDTHIYTQLTAPNNSAANCSSQVTVSPDGLKLTTLTDRQGEAGNNSAHRVEVYTIATDTWVASALTPSFGGERGRVNSLAWEDNDILWVWARELSGTNTVKCLKYVISTDTWTAFANSISAPTITNVFGAAIKADKSVVYGGHIGAAVDYYAKYTIATDTYGTTEVDARLFQSVYDRDKLWYTRNSNGRQGYVDTADDSQNDDKFTENTDRDQIGFFGVKDDGTQIIAYALTSSPFVMSLSSAEVTTESLTAIANTTATGNGTIVDTGLSAVTAHGHVVDTTVDPKTTADGGSPVVEVDNGAGSLGVFTSSLTGLLLGQKYFARAYIINTEGTVYGANVSWLSGQSGTQLTAGNLAVVQNRLHWVGHDDGKERFVEGTLV</sequence>
<dbReference type="InterPro" id="IPR011043">
    <property type="entry name" value="Gal_Oxase/kelch_b-propeller"/>
</dbReference>
<evidence type="ECO:0000313" key="1">
    <source>
        <dbReference type="EMBL" id="KKM70704.1"/>
    </source>
</evidence>
<accession>A0A0F9JLI2</accession>
<comment type="caution">
    <text evidence="1">The sequence shown here is derived from an EMBL/GenBank/DDBJ whole genome shotgun (WGS) entry which is preliminary data.</text>
</comment>
<dbReference type="AlphaFoldDB" id="A0A0F9JLI2"/>
<dbReference type="EMBL" id="LAZR01009767">
    <property type="protein sequence ID" value="KKM70704.1"/>
    <property type="molecule type" value="Genomic_DNA"/>
</dbReference>
<organism evidence="1">
    <name type="scientific">marine sediment metagenome</name>
    <dbReference type="NCBI Taxonomy" id="412755"/>
    <lineage>
        <taxon>unclassified sequences</taxon>
        <taxon>metagenomes</taxon>
        <taxon>ecological metagenomes</taxon>
    </lineage>
</organism>
<dbReference type="InterPro" id="IPR015915">
    <property type="entry name" value="Kelch-typ_b-propeller"/>
</dbReference>
<protein>
    <submittedName>
        <fullName evidence="1">Uncharacterized protein</fullName>
    </submittedName>
</protein>
<proteinExistence type="predicted"/>
<dbReference type="Gene3D" id="2.120.10.80">
    <property type="entry name" value="Kelch-type beta propeller"/>
    <property type="match status" value="1"/>
</dbReference>